<dbReference type="PANTHER" id="PTHR46558:SF15">
    <property type="entry name" value="HELIX-TURN-HELIX DOMAIN PROTEIN"/>
    <property type="match status" value="1"/>
</dbReference>
<keyword evidence="2" id="KW-1133">Transmembrane helix</keyword>
<keyword evidence="1" id="KW-0238">DNA-binding</keyword>
<dbReference type="InterPro" id="IPR010982">
    <property type="entry name" value="Lambda_DNA-bd_dom_sf"/>
</dbReference>
<dbReference type="Gene3D" id="1.10.260.40">
    <property type="entry name" value="lambda repressor-like DNA-binding domains"/>
    <property type="match status" value="1"/>
</dbReference>
<name>A0A2G4YPR8_9PROT</name>
<dbReference type="Proteomes" id="UP000229730">
    <property type="component" value="Unassembled WGS sequence"/>
</dbReference>
<evidence type="ECO:0000313" key="4">
    <source>
        <dbReference type="EMBL" id="PHZ84308.1"/>
    </source>
</evidence>
<dbReference type="SMART" id="SM00530">
    <property type="entry name" value="HTH_XRE"/>
    <property type="match status" value="1"/>
</dbReference>
<dbReference type="PROSITE" id="PS50943">
    <property type="entry name" value="HTH_CROC1"/>
    <property type="match status" value="1"/>
</dbReference>
<dbReference type="InParanoid" id="A0A2G4YPR8"/>
<proteinExistence type="predicted"/>
<keyword evidence="5" id="KW-1185">Reference proteome</keyword>
<feature type="domain" description="HTH cro/C1-type" evidence="3">
    <location>
        <begin position="15"/>
        <end position="69"/>
    </location>
</feature>
<dbReference type="GO" id="GO:0003677">
    <property type="term" value="F:DNA binding"/>
    <property type="evidence" value="ECO:0007669"/>
    <property type="project" value="UniProtKB-KW"/>
</dbReference>
<evidence type="ECO:0000259" key="3">
    <source>
        <dbReference type="PROSITE" id="PS50943"/>
    </source>
</evidence>
<keyword evidence="2" id="KW-0812">Transmembrane</keyword>
<feature type="transmembrane region" description="Helical" evidence="2">
    <location>
        <begin position="97"/>
        <end position="117"/>
    </location>
</feature>
<dbReference type="PANTHER" id="PTHR46558">
    <property type="entry name" value="TRACRIPTIONAL REGULATORY PROTEIN-RELATED-RELATED"/>
    <property type="match status" value="1"/>
</dbReference>
<keyword evidence="2" id="KW-0472">Membrane</keyword>
<sequence>MDAGTTYSAIVGNVIKQLRDDRSISQGDMAEKMDISQAAWSKLENGKSTLSASQLAKVADFLSVPTHQIIRYADDAKKNFKAEGMKVTYDNKEADKLGLMLLGAAAIGAIIATIVMAKK</sequence>
<dbReference type="EMBL" id="PDEM01000024">
    <property type="protein sequence ID" value="PHZ84308.1"/>
    <property type="molecule type" value="Genomic_DNA"/>
</dbReference>
<dbReference type="InterPro" id="IPR001387">
    <property type="entry name" value="Cro/C1-type_HTH"/>
</dbReference>
<accession>A0A2G4YPR8</accession>
<organism evidence="4 5">
    <name type="scientific">Paremcibacter congregatus</name>
    <dbReference type="NCBI Taxonomy" id="2043170"/>
    <lineage>
        <taxon>Bacteria</taxon>
        <taxon>Pseudomonadati</taxon>
        <taxon>Pseudomonadota</taxon>
        <taxon>Alphaproteobacteria</taxon>
        <taxon>Emcibacterales</taxon>
        <taxon>Emcibacteraceae</taxon>
        <taxon>Paremcibacter</taxon>
    </lineage>
</organism>
<gene>
    <name evidence="4" type="ORF">CRD36_10835</name>
</gene>
<reference evidence="4 5" key="1">
    <citation type="submission" date="2017-10" db="EMBL/GenBank/DDBJ databases">
        <title>Frigbacter circumglobatus gen. nov. sp. nov., isolated from sediment cultured in situ.</title>
        <authorList>
            <person name="Zhao Z."/>
        </authorList>
    </citation>
    <scope>NUCLEOTIDE SEQUENCE [LARGE SCALE GENOMIC DNA]</scope>
    <source>
        <strain evidence="4 5">ZYL</strain>
    </source>
</reference>
<comment type="caution">
    <text evidence="4">The sequence shown here is derived from an EMBL/GenBank/DDBJ whole genome shotgun (WGS) entry which is preliminary data.</text>
</comment>
<dbReference type="SUPFAM" id="SSF47413">
    <property type="entry name" value="lambda repressor-like DNA-binding domains"/>
    <property type="match status" value="1"/>
</dbReference>
<dbReference type="CDD" id="cd00093">
    <property type="entry name" value="HTH_XRE"/>
    <property type="match status" value="1"/>
</dbReference>
<dbReference type="OrthoDB" id="8895516at2"/>
<protein>
    <recommendedName>
        <fullName evidence="3">HTH cro/C1-type domain-containing protein</fullName>
    </recommendedName>
</protein>
<evidence type="ECO:0000313" key="5">
    <source>
        <dbReference type="Proteomes" id="UP000229730"/>
    </source>
</evidence>
<evidence type="ECO:0000256" key="2">
    <source>
        <dbReference type="SAM" id="Phobius"/>
    </source>
</evidence>
<dbReference type="AlphaFoldDB" id="A0A2G4YPR8"/>
<dbReference type="Pfam" id="PF01381">
    <property type="entry name" value="HTH_3"/>
    <property type="match status" value="1"/>
</dbReference>
<evidence type="ECO:0000256" key="1">
    <source>
        <dbReference type="ARBA" id="ARBA00023125"/>
    </source>
</evidence>
<dbReference type="RefSeq" id="WP_099473123.1">
    <property type="nucleotide sequence ID" value="NZ_CP041025.1"/>
</dbReference>